<feature type="region of interest" description="Disordered" evidence="1">
    <location>
        <begin position="188"/>
        <end position="209"/>
    </location>
</feature>
<keyword evidence="2" id="KW-0812">Transmembrane</keyword>
<name>A0ABN8R2E7_9CNID</name>
<evidence type="ECO:0000313" key="4">
    <source>
        <dbReference type="Proteomes" id="UP001159405"/>
    </source>
</evidence>
<sequence length="240" mass="27769">MEDHPAKNLTSVAHNQMVISFKASRISQDTHRVAMANETTISPTTEAKDIPYGIVLVWCIAGVLVIILVIVAVYYSYVICCQKKRGNQRPYPQQNHPKYLIEDYPKGFIDYLHNGNINSRAMFSPSFVDHMRIPRAMEVKIIDTVNSLNESHSQPPYSPTNHTPTRGMNELLNPDMFSFPNERITPALPEQERMPPSRQQSFRYSNMSVEESKERIYKEKMLVSELREKLQNQRKVDERN</sequence>
<dbReference type="EMBL" id="CALNXK010000174">
    <property type="protein sequence ID" value="CAH3172561.1"/>
    <property type="molecule type" value="Genomic_DNA"/>
</dbReference>
<feature type="compositionally biased region" description="Polar residues" evidence="1">
    <location>
        <begin position="197"/>
        <end position="209"/>
    </location>
</feature>
<keyword evidence="4" id="KW-1185">Reference proteome</keyword>
<accession>A0ABN8R2E7</accession>
<evidence type="ECO:0000256" key="2">
    <source>
        <dbReference type="SAM" id="Phobius"/>
    </source>
</evidence>
<reference evidence="3 4" key="1">
    <citation type="submission" date="2022-05" db="EMBL/GenBank/DDBJ databases">
        <authorList>
            <consortium name="Genoscope - CEA"/>
            <person name="William W."/>
        </authorList>
    </citation>
    <scope>NUCLEOTIDE SEQUENCE [LARGE SCALE GENOMIC DNA]</scope>
</reference>
<organism evidence="3 4">
    <name type="scientific">Porites lobata</name>
    <dbReference type="NCBI Taxonomy" id="104759"/>
    <lineage>
        <taxon>Eukaryota</taxon>
        <taxon>Metazoa</taxon>
        <taxon>Cnidaria</taxon>
        <taxon>Anthozoa</taxon>
        <taxon>Hexacorallia</taxon>
        <taxon>Scleractinia</taxon>
        <taxon>Fungiina</taxon>
        <taxon>Poritidae</taxon>
        <taxon>Porites</taxon>
    </lineage>
</organism>
<proteinExistence type="predicted"/>
<evidence type="ECO:0000313" key="3">
    <source>
        <dbReference type="EMBL" id="CAH3172561.1"/>
    </source>
</evidence>
<protein>
    <submittedName>
        <fullName evidence="3">Uncharacterized protein</fullName>
    </submittedName>
</protein>
<evidence type="ECO:0000256" key="1">
    <source>
        <dbReference type="SAM" id="MobiDB-lite"/>
    </source>
</evidence>
<dbReference type="Proteomes" id="UP001159405">
    <property type="component" value="Unassembled WGS sequence"/>
</dbReference>
<gene>
    <name evidence="3" type="ORF">PLOB_00013033</name>
</gene>
<feature type="transmembrane region" description="Helical" evidence="2">
    <location>
        <begin position="52"/>
        <end position="75"/>
    </location>
</feature>
<comment type="caution">
    <text evidence="3">The sequence shown here is derived from an EMBL/GenBank/DDBJ whole genome shotgun (WGS) entry which is preliminary data.</text>
</comment>
<keyword evidence="2" id="KW-1133">Transmembrane helix</keyword>
<keyword evidence="2" id="KW-0472">Membrane</keyword>